<keyword evidence="3" id="KW-0689">Ribosomal protein</keyword>
<name>A0A0H1BNN8_9EURO</name>
<comment type="similarity">
    <text evidence="2">Belongs to the mitochondrion-specific ribosomal protein mL50 family.</text>
</comment>
<reference evidence="9" key="1">
    <citation type="journal article" date="2015" name="PLoS Genet.">
        <title>The dynamic genome and transcriptome of the human fungal pathogen Blastomyces and close relative Emmonsia.</title>
        <authorList>
            <person name="Munoz J.F."/>
            <person name="Gauthier G.M."/>
            <person name="Desjardins C.A."/>
            <person name="Gallo J.E."/>
            <person name="Holder J."/>
            <person name="Sullivan T.D."/>
            <person name="Marty A.J."/>
            <person name="Carmen J.C."/>
            <person name="Chen Z."/>
            <person name="Ding L."/>
            <person name="Gujja S."/>
            <person name="Magrini V."/>
            <person name="Misas E."/>
            <person name="Mitreva M."/>
            <person name="Priest M."/>
            <person name="Saif S."/>
            <person name="Whiston E.A."/>
            <person name="Young S."/>
            <person name="Zeng Q."/>
            <person name="Goldman W.E."/>
            <person name="Mardis E.R."/>
            <person name="Taylor J.W."/>
            <person name="McEwen J.G."/>
            <person name="Clay O.K."/>
            <person name="Klein B.S."/>
            <person name="Cuomo C.A."/>
        </authorList>
    </citation>
    <scope>NUCLEOTIDE SEQUENCE [LARGE SCALE GENOMIC DNA]</scope>
    <source>
        <strain evidence="9">UAMH 139</strain>
    </source>
</reference>
<organism evidence="8 9">
    <name type="scientific">Blastomyces silverae</name>
    <dbReference type="NCBI Taxonomy" id="2060906"/>
    <lineage>
        <taxon>Eukaryota</taxon>
        <taxon>Fungi</taxon>
        <taxon>Dikarya</taxon>
        <taxon>Ascomycota</taxon>
        <taxon>Pezizomycotina</taxon>
        <taxon>Eurotiomycetes</taxon>
        <taxon>Eurotiomycetidae</taxon>
        <taxon>Onygenales</taxon>
        <taxon>Ajellomycetaceae</taxon>
        <taxon>Blastomyces</taxon>
    </lineage>
</organism>
<accession>A0A0H1BNN8</accession>
<keyword evidence="9" id="KW-1185">Reference proteome</keyword>
<feature type="compositionally biased region" description="Acidic residues" evidence="7">
    <location>
        <begin position="273"/>
        <end position="284"/>
    </location>
</feature>
<feature type="region of interest" description="Disordered" evidence="7">
    <location>
        <begin position="72"/>
        <end position="102"/>
    </location>
</feature>
<evidence type="ECO:0000256" key="6">
    <source>
        <dbReference type="ARBA" id="ARBA00035183"/>
    </source>
</evidence>
<dbReference type="OrthoDB" id="6220758at2759"/>
<comment type="subcellular location">
    <subcellularLocation>
        <location evidence="1">Mitochondrion</location>
    </subcellularLocation>
</comment>
<dbReference type="STRING" id="2060906.A0A0H1BNN8"/>
<feature type="region of interest" description="Disordered" evidence="7">
    <location>
        <begin position="257"/>
        <end position="288"/>
    </location>
</feature>
<dbReference type="GO" id="GO:0005840">
    <property type="term" value="C:ribosome"/>
    <property type="evidence" value="ECO:0007669"/>
    <property type="project" value="UniProtKB-KW"/>
</dbReference>
<sequence length="408" mass="46515">MSLPARLLAPLEAAPSRISSALYVCSTCRRQCLPQSLRSINHQFQFRQYTPSNSSQSNGNGDIPVTEKLRRKLWGTDNPPGVKDPYGSESQLDYVEPEELSEEDPLLKFEMREEEQGMRIATAEDKKHAEYKSADTWEGLRQVGVEQWWENPRKAEDFFAPFMSIEKVTSRTKFYQVLHQTMVEILILKNMNKPLTDGCNIIAYEDEILSIINQAEVTPTTDFATASLTFPSEEAKTTIYEWFSKLYEPVEDSAEAGAAESTFDAESTQADEITPEEAERDEMDSNGPTPYRATHLEFLGMPLSDPEFKFAYLKRASQLAGYRIPDPEVAKITKPSRLMSFLSEVSKPKPKKLAEHLLKDTRLTSLPNVKIMDRRYTPIDKEKEIGRWKIIEEELTRRGLPVTGRARA</sequence>
<evidence type="ECO:0000256" key="2">
    <source>
        <dbReference type="ARBA" id="ARBA00008860"/>
    </source>
</evidence>
<dbReference type="AlphaFoldDB" id="A0A0H1BNN8"/>
<dbReference type="Pfam" id="PF10501">
    <property type="entry name" value="Ribosomal_L50"/>
    <property type="match status" value="1"/>
</dbReference>
<keyword evidence="5" id="KW-0687">Ribonucleoprotein</keyword>
<keyword evidence="4" id="KW-0496">Mitochondrion</keyword>
<dbReference type="Proteomes" id="UP000053573">
    <property type="component" value="Unassembled WGS sequence"/>
</dbReference>
<gene>
    <name evidence="8" type="ORF">EMPG_12088</name>
</gene>
<evidence type="ECO:0000256" key="3">
    <source>
        <dbReference type="ARBA" id="ARBA00022980"/>
    </source>
</evidence>
<evidence type="ECO:0000256" key="5">
    <source>
        <dbReference type="ARBA" id="ARBA00023274"/>
    </source>
</evidence>
<proteinExistence type="inferred from homology"/>
<dbReference type="EMBL" id="LDEV01000606">
    <property type="protein sequence ID" value="KLJ12945.1"/>
    <property type="molecule type" value="Genomic_DNA"/>
</dbReference>
<evidence type="ECO:0000313" key="9">
    <source>
        <dbReference type="Proteomes" id="UP000053573"/>
    </source>
</evidence>
<dbReference type="InterPro" id="IPR018305">
    <property type="entry name" value="Ribosomal_m50"/>
</dbReference>
<evidence type="ECO:0000256" key="1">
    <source>
        <dbReference type="ARBA" id="ARBA00004173"/>
    </source>
</evidence>
<dbReference type="GO" id="GO:1990904">
    <property type="term" value="C:ribonucleoprotein complex"/>
    <property type="evidence" value="ECO:0007669"/>
    <property type="project" value="UniProtKB-KW"/>
</dbReference>
<comment type="caution">
    <text evidence="8">The sequence shown here is derived from an EMBL/GenBank/DDBJ whole genome shotgun (WGS) entry which is preliminary data.</text>
</comment>
<dbReference type="GO" id="GO:0005739">
    <property type="term" value="C:mitochondrion"/>
    <property type="evidence" value="ECO:0007669"/>
    <property type="project" value="UniProtKB-SubCell"/>
</dbReference>
<protein>
    <recommendedName>
        <fullName evidence="6">Large ribosomal subunit protein mL50</fullName>
    </recommendedName>
</protein>
<evidence type="ECO:0000256" key="7">
    <source>
        <dbReference type="SAM" id="MobiDB-lite"/>
    </source>
</evidence>
<evidence type="ECO:0000313" key="8">
    <source>
        <dbReference type="EMBL" id="KLJ12945.1"/>
    </source>
</evidence>
<evidence type="ECO:0000256" key="4">
    <source>
        <dbReference type="ARBA" id="ARBA00023128"/>
    </source>
</evidence>